<dbReference type="EC" id="2.8.1.7" evidence="10"/>
<dbReference type="SUPFAM" id="SSF53383">
    <property type="entry name" value="PLP-dependent transferases"/>
    <property type="match status" value="1"/>
</dbReference>
<name>D1AVZ8_STRM9</name>
<evidence type="ECO:0000256" key="1">
    <source>
        <dbReference type="ARBA" id="ARBA00001933"/>
    </source>
</evidence>
<dbReference type="GeneID" id="29673160"/>
<dbReference type="PANTHER" id="PTHR11601:SF34">
    <property type="entry name" value="CYSTEINE DESULFURASE"/>
    <property type="match status" value="1"/>
</dbReference>
<dbReference type="OrthoDB" id="9808002at2"/>
<sequence>MKVYLDNAATTKILDEFKEELLNIYTTYFANASSLHSPGKKTRYMLEKSREVIAKDLNVLTNDIFFTSGATESNNMILKGVALSKGKGHIITSSIEHLSILNVCKYLEEKGFTLSYIKPNNKGIIEAKEIEKNLREDTILVTVMAVNNETGVRMPIEEIGNMLKEKNIFFHSDMTQLILREKLDLALFNVDAISASFHKFHGAKGSGFAYISSKHSIEKYIHGGHQEKNRRAGTENVHSIIFSAKVYEYLSNNIENNIKYIKNLRDYLIQNLEKFGDKIILNNSENTIPHIINIQIKDEDIEYLLPLFDMRGIFLSGGSACQSGAMKASNVLMEQGLSEKEAKSSIRISLSIQNKKEEIDYFIKVLDDIIK</sequence>
<evidence type="ECO:0000259" key="9">
    <source>
        <dbReference type="Pfam" id="PF00266"/>
    </source>
</evidence>
<dbReference type="eggNOG" id="COG1104">
    <property type="taxonomic scope" value="Bacteria"/>
</dbReference>
<dbReference type="STRING" id="519441.Smon_1475"/>
<dbReference type="InterPro" id="IPR015422">
    <property type="entry name" value="PyrdxlP-dep_Trfase_small"/>
</dbReference>
<dbReference type="InterPro" id="IPR000192">
    <property type="entry name" value="Aminotrans_V_dom"/>
</dbReference>
<evidence type="ECO:0000256" key="2">
    <source>
        <dbReference type="ARBA" id="ARBA00006490"/>
    </source>
</evidence>
<dbReference type="InterPro" id="IPR016454">
    <property type="entry name" value="Cysteine_dSase"/>
</dbReference>
<keyword evidence="11" id="KW-1185">Reference proteome</keyword>
<comment type="catalytic activity">
    <reaction evidence="8">
        <text>(sulfur carrier)-H + L-cysteine = (sulfur carrier)-SH + L-alanine</text>
        <dbReference type="Rhea" id="RHEA:43892"/>
        <dbReference type="Rhea" id="RHEA-COMP:14737"/>
        <dbReference type="Rhea" id="RHEA-COMP:14739"/>
        <dbReference type="ChEBI" id="CHEBI:29917"/>
        <dbReference type="ChEBI" id="CHEBI:35235"/>
        <dbReference type="ChEBI" id="CHEBI:57972"/>
        <dbReference type="ChEBI" id="CHEBI:64428"/>
        <dbReference type="EC" id="2.8.1.7"/>
    </reaction>
</comment>
<comment type="similarity">
    <text evidence="2">Belongs to the class-V pyridoxal-phosphate-dependent aminotransferase family. NifS/IscS subfamily.</text>
</comment>
<accession>D1AVZ8</accession>
<dbReference type="Gene3D" id="3.90.1150.10">
    <property type="entry name" value="Aspartate Aminotransferase, domain 1"/>
    <property type="match status" value="1"/>
</dbReference>
<keyword evidence="7" id="KW-0411">Iron-sulfur</keyword>
<dbReference type="Proteomes" id="UP000002072">
    <property type="component" value="Chromosome"/>
</dbReference>
<dbReference type="Pfam" id="PF00266">
    <property type="entry name" value="Aminotran_5"/>
    <property type="match status" value="1"/>
</dbReference>
<dbReference type="PIRSF" id="PIRSF005572">
    <property type="entry name" value="NifS"/>
    <property type="match status" value="1"/>
</dbReference>
<dbReference type="InterPro" id="IPR015421">
    <property type="entry name" value="PyrdxlP-dep_Trfase_major"/>
</dbReference>
<dbReference type="Gene3D" id="3.40.640.10">
    <property type="entry name" value="Type I PLP-dependent aspartate aminotransferase-like (Major domain)"/>
    <property type="match status" value="1"/>
</dbReference>
<evidence type="ECO:0000256" key="6">
    <source>
        <dbReference type="ARBA" id="ARBA00023004"/>
    </source>
</evidence>
<evidence type="ECO:0000256" key="3">
    <source>
        <dbReference type="ARBA" id="ARBA00022679"/>
    </source>
</evidence>
<keyword evidence="4" id="KW-0479">Metal-binding</keyword>
<comment type="cofactor">
    <cofactor evidence="1">
        <name>pyridoxal 5'-phosphate</name>
        <dbReference type="ChEBI" id="CHEBI:597326"/>
    </cofactor>
</comment>
<organism evidence="10 11">
    <name type="scientific">Streptobacillus moniliformis (strain ATCC 14647 / DSM 12112 / NCTC 10651 / 9901)</name>
    <dbReference type="NCBI Taxonomy" id="519441"/>
    <lineage>
        <taxon>Bacteria</taxon>
        <taxon>Fusobacteriati</taxon>
        <taxon>Fusobacteriota</taxon>
        <taxon>Fusobacteriia</taxon>
        <taxon>Fusobacteriales</taxon>
        <taxon>Leptotrichiaceae</taxon>
        <taxon>Streptobacillus</taxon>
    </lineage>
</organism>
<evidence type="ECO:0000313" key="10">
    <source>
        <dbReference type="EMBL" id="ACZ01908.1"/>
    </source>
</evidence>
<dbReference type="GO" id="GO:0046872">
    <property type="term" value="F:metal ion binding"/>
    <property type="evidence" value="ECO:0007669"/>
    <property type="project" value="UniProtKB-KW"/>
</dbReference>
<gene>
    <name evidence="10" type="ordered locus">Smon_1475</name>
</gene>
<dbReference type="AlphaFoldDB" id="D1AVZ8"/>
<keyword evidence="5" id="KW-0663">Pyridoxal phosphate</keyword>
<evidence type="ECO:0000313" key="11">
    <source>
        <dbReference type="Proteomes" id="UP000002072"/>
    </source>
</evidence>
<dbReference type="GO" id="GO:0051536">
    <property type="term" value="F:iron-sulfur cluster binding"/>
    <property type="evidence" value="ECO:0007669"/>
    <property type="project" value="UniProtKB-KW"/>
</dbReference>
<dbReference type="HOGENOM" id="CLU_003433_0_0_0"/>
<evidence type="ECO:0000256" key="7">
    <source>
        <dbReference type="ARBA" id="ARBA00023014"/>
    </source>
</evidence>
<dbReference type="InterPro" id="IPR015424">
    <property type="entry name" value="PyrdxlP-dep_Trfase"/>
</dbReference>
<dbReference type="PANTHER" id="PTHR11601">
    <property type="entry name" value="CYSTEINE DESULFURYLASE FAMILY MEMBER"/>
    <property type="match status" value="1"/>
</dbReference>
<dbReference type="EMBL" id="CP001779">
    <property type="protein sequence ID" value="ACZ01908.1"/>
    <property type="molecule type" value="Genomic_DNA"/>
</dbReference>
<protein>
    <submittedName>
        <fullName evidence="10">Cysteine desulfurase</fullName>
        <ecNumber evidence="10">2.8.1.7</ecNumber>
    </submittedName>
</protein>
<keyword evidence="3 10" id="KW-0808">Transferase</keyword>
<proteinExistence type="inferred from homology"/>
<dbReference type="RefSeq" id="WP_012859454.1">
    <property type="nucleotide sequence ID" value="NC_013515.1"/>
</dbReference>
<evidence type="ECO:0000256" key="5">
    <source>
        <dbReference type="ARBA" id="ARBA00022898"/>
    </source>
</evidence>
<keyword evidence="6" id="KW-0408">Iron</keyword>
<evidence type="ECO:0000256" key="4">
    <source>
        <dbReference type="ARBA" id="ARBA00022723"/>
    </source>
</evidence>
<evidence type="ECO:0000256" key="8">
    <source>
        <dbReference type="ARBA" id="ARBA00050776"/>
    </source>
</evidence>
<reference evidence="10 11" key="1">
    <citation type="journal article" date="2009" name="Stand. Genomic Sci.">
        <title>Complete genome sequence of Streptobacillus moniliformis type strain (9901T).</title>
        <authorList>
            <person name="Nolan M."/>
            <person name="Gronow S."/>
            <person name="Lapidus A."/>
            <person name="Ivanova N."/>
            <person name="Copeland A."/>
            <person name="Lucas S."/>
            <person name="Del Rio T.G."/>
            <person name="Chen F."/>
            <person name="Tice H."/>
            <person name="Pitluck S."/>
            <person name="Cheng J.F."/>
            <person name="Sims D."/>
            <person name="Meincke L."/>
            <person name="Bruce D."/>
            <person name="Goodwin L."/>
            <person name="Brettin T."/>
            <person name="Han C."/>
            <person name="Detter J.C."/>
            <person name="Ovchinikova G."/>
            <person name="Pati A."/>
            <person name="Mavromatis K."/>
            <person name="Mikhailova N."/>
            <person name="Chen A."/>
            <person name="Palaniappan K."/>
            <person name="Land M."/>
            <person name="Hauser L."/>
            <person name="Chang Y.J."/>
            <person name="Jeffries C.D."/>
            <person name="Rohde M."/>
            <person name="Sproer C."/>
            <person name="Goker M."/>
            <person name="Bristow J."/>
            <person name="Eisen J.A."/>
            <person name="Markowitz V."/>
            <person name="Hugenholtz P."/>
            <person name="Kyrpides N.C."/>
            <person name="Klenk H.P."/>
            <person name="Chain P."/>
        </authorList>
    </citation>
    <scope>NUCLEOTIDE SEQUENCE [LARGE SCALE GENOMIC DNA]</scope>
    <source>
        <strain evidence="11">ATCC 14647 / DSM 12112 / NCTC 10651 / 9901</strain>
    </source>
</reference>
<dbReference type="Gene3D" id="1.10.260.50">
    <property type="match status" value="1"/>
</dbReference>
<dbReference type="KEGG" id="smf:Smon_1475"/>
<dbReference type="GO" id="GO:0031071">
    <property type="term" value="F:cysteine desulfurase activity"/>
    <property type="evidence" value="ECO:0007669"/>
    <property type="project" value="UniProtKB-EC"/>
</dbReference>
<feature type="domain" description="Aminotransferase class V" evidence="9">
    <location>
        <begin position="3"/>
        <end position="362"/>
    </location>
</feature>